<feature type="domain" description="NAD(P)-binding" evidence="1">
    <location>
        <begin position="7"/>
        <end position="199"/>
    </location>
</feature>
<dbReference type="InterPro" id="IPR036291">
    <property type="entry name" value="NAD(P)-bd_dom_sf"/>
</dbReference>
<dbReference type="eggNOG" id="COG0702">
    <property type="taxonomic scope" value="Bacteria"/>
</dbReference>
<dbReference type="AlphaFoldDB" id="A0A133PFG7"/>
<dbReference type="InterPro" id="IPR016040">
    <property type="entry name" value="NAD(P)-bd_dom"/>
</dbReference>
<dbReference type="Gene3D" id="3.40.50.720">
    <property type="entry name" value="NAD(P)-binding Rossmann-like Domain"/>
    <property type="match status" value="1"/>
</dbReference>
<keyword evidence="4" id="KW-1185">Reference proteome</keyword>
<evidence type="ECO:0000259" key="1">
    <source>
        <dbReference type="Pfam" id="PF13460"/>
    </source>
</evidence>
<dbReference type="GeneID" id="29639291"/>
<reference evidence="2 5" key="2">
    <citation type="submission" date="2019-09" db="EMBL/GenBank/DDBJ databases">
        <title>Investigation of probiotic properties of different lactic acid bacteria.</title>
        <authorList>
            <person name="Jaomanjaka F."/>
            <person name="Blanc P."/>
        </authorList>
    </citation>
    <scope>NUCLEOTIDE SEQUENCE [LARGE SCALE GENOMIC DNA]</scope>
    <source>
        <strain evidence="2 5">BIO6369</strain>
    </source>
</reference>
<dbReference type="PANTHER" id="PTHR15020:SF50">
    <property type="entry name" value="UPF0659 PROTEIN YMR090W"/>
    <property type="match status" value="1"/>
</dbReference>
<dbReference type="PANTHER" id="PTHR15020">
    <property type="entry name" value="FLAVIN REDUCTASE-RELATED"/>
    <property type="match status" value="1"/>
</dbReference>
<dbReference type="RefSeq" id="WP_003647328.1">
    <property type="nucleotide sequence ID" value="NZ_CABOGQ010000004.1"/>
</dbReference>
<dbReference type="OrthoDB" id="9785372at2"/>
<evidence type="ECO:0000313" key="5">
    <source>
        <dbReference type="Proteomes" id="UP000460112"/>
    </source>
</evidence>
<evidence type="ECO:0000313" key="4">
    <source>
        <dbReference type="Proteomes" id="UP000316012"/>
    </source>
</evidence>
<evidence type="ECO:0000313" key="2">
    <source>
        <dbReference type="EMBL" id="KAB1951473.1"/>
    </source>
</evidence>
<dbReference type="Proteomes" id="UP000460112">
    <property type="component" value="Unassembled WGS sequence"/>
</dbReference>
<reference evidence="3 4" key="1">
    <citation type="submission" date="2019-04" db="EMBL/GenBank/DDBJ databases">
        <title>Lactobacillus gasseri 7171 assembly.</title>
        <authorList>
            <person name="Joris B.R."/>
            <person name="Giguere D."/>
        </authorList>
    </citation>
    <scope>NUCLEOTIDE SEQUENCE [LARGE SCALE GENOMIC DNA]</scope>
    <source>
        <strain evidence="3 4">7171</strain>
    </source>
</reference>
<dbReference type="EMBL" id="WBOA01000001">
    <property type="protein sequence ID" value="KAB1951473.1"/>
    <property type="molecule type" value="Genomic_DNA"/>
</dbReference>
<gene>
    <name evidence="2" type="ORF">F8244_02950</name>
    <name evidence="3" type="ORF">FIPPAONL_00527</name>
</gene>
<dbReference type="OMA" id="SSNAWVK"/>
<sequence>MKLFLIGATGRTGSEIVKQALTRNDELVAYVRNPSKLNINDPELTVIKGQLDDVAKMASEMKGCNAVLVTLGNPISNSSGKLFSFAIPDIIKAMDQAKIKRLISLSALGVGTTLANTSYPYRMGAKGFLKGNFSDHEAGESQLKNSDLNWTTVHPGPLFNGKKTENPLVRDADSGYKMPGAPRTYRSDVAQVMLRIIKDRKTFGKQLIMCSKQDK</sequence>
<protein>
    <submittedName>
        <fullName evidence="2">SDR family oxidoreductase</fullName>
    </submittedName>
</protein>
<accession>A0A133PFG7</accession>
<dbReference type="STRING" id="324831.LGAS_0968"/>
<comment type="caution">
    <text evidence="2">The sequence shown here is derived from an EMBL/GenBank/DDBJ whole genome shotgun (WGS) entry which is preliminary data.</text>
</comment>
<dbReference type="Proteomes" id="UP000316012">
    <property type="component" value="Unassembled WGS sequence"/>
</dbReference>
<name>A0A133PFG7_LACGS</name>
<dbReference type="Pfam" id="PF13460">
    <property type="entry name" value="NAD_binding_10"/>
    <property type="match status" value="1"/>
</dbReference>
<dbReference type="EMBL" id="SRMD01000059">
    <property type="protein sequence ID" value="TQW15741.1"/>
    <property type="molecule type" value="Genomic_DNA"/>
</dbReference>
<evidence type="ECO:0000313" key="3">
    <source>
        <dbReference type="EMBL" id="TQW15741.1"/>
    </source>
</evidence>
<proteinExistence type="predicted"/>
<organism evidence="2 5">
    <name type="scientific">Lactobacillus gasseri</name>
    <dbReference type="NCBI Taxonomy" id="1596"/>
    <lineage>
        <taxon>Bacteria</taxon>
        <taxon>Bacillati</taxon>
        <taxon>Bacillota</taxon>
        <taxon>Bacilli</taxon>
        <taxon>Lactobacillales</taxon>
        <taxon>Lactobacillaceae</taxon>
        <taxon>Lactobacillus</taxon>
    </lineage>
</organism>
<dbReference type="SUPFAM" id="SSF51735">
    <property type="entry name" value="NAD(P)-binding Rossmann-fold domains"/>
    <property type="match status" value="1"/>
</dbReference>